<dbReference type="PANTHER" id="PTHR30332:SF25">
    <property type="entry name" value="SECRETIN XPSD"/>
    <property type="match status" value="1"/>
</dbReference>
<evidence type="ECO:0000259" key="11">
    <source>
        <dbReference type="Pfam" id="PF00263"/>
    </source>
</evidence>
<evidence type="ECO:0000256" key="8">
    <source>
        <dbReference type="ARBA" id="ARBA00023136"/>
    </source>
</evidence>
<dbReference type="GO" id="GO:0015628">
    <property type="term" value="P:protein secretion by the type II secretion system"/>
    <property type="evidence" value="ECO:0007669"/>
    <property type="project" value="InterPro"/>
</dbReference>
<name>A0A6B2K2B3_9RHOB</name>
<dbReference type="Gene3D" id="3.55.50.30">
    <property type="match status" value="1"/>
</dbReference>
<evidence type="ECO:0000313" key="15">
    <source>
        <dbReference type="Proteomes" id="UP000474757"/>
    </source>
</evidence>
<dbReference type="EMBL" id="JAAGAB010000001">
    <property type="protein sequence ID" value="NDV00576.1"/>
    <property type="molecule type" value="Genomic_DNA"/>
</dbReference>
<dbReference type="InterPro" id="IPR001775">
    <property type="entry name" value="GspD/PilQ"/>
</dbReference>
<feature type="domain" description="Type II/III secretion system secretin-like" evidence="11">
    <location>
        <begin position="384"/>
        <end position="545"/>
    </location>
</feature>
<evidence type="ECO:0000256" key="3">
    <source>
        <dbReference type="ARBA" id="ARBA00022448"/>
    </source>
</evidence>
<reference evidence="14 15" key="1">
    <citation type="submission" date="2020-02" db="EMBL/GenBank/DDBJ databases">
        <title>Pseudoroseicyclus tamarix, sp. nov., isolated from offshore sediment of a Tamarix chinensis forest.</title>
        <authorList>
            <person name="Gai Y."/>
        </authorList>
    </citation>
    <scope>NUCLEOTIDE SEQUENCE [LARGE SCALE GENOMIC DNA]</scope>
    <source>
        <strain evidence="14 15">CLL3-39</strain>
    </source>
</reference>
<dbReference type="InterPro" id="IPR004846">
    <property type="entry name" value="T2SS/T3SS_dom"/>
</dbReference>
<proteinExistence type="inferred from homology"/>
<accession>A0A6B2K2B3</accession>
<dbReference type="PRINTS" id="PR00811">
    <property type="entry name" value="BCTERIALGSPD"/>
</dbReference>
<comment type="similarity">
    <text evidence="2">Belongs to the bacterial secretin family. GSP D subfamily.</text>
</comment>
<dbReference type="PRINTS" id="PR01032">
    <property type="entry name" value="PHAGEIV"/>
</dbReference>
<evidence type="ECO:0000256" key="6">
    <source>
        <dbReference type="ARBA" id="ARBA00022729"/>
    </source>
</evidence>
<dbReference type="GO" id="GO:0009279">
    <property type="term" value="C:cell outer membrane"/>
    <property type="evidence" value="ECO:0007669"/>
    <property type="project" value="UniProtKB-SubCell"/>
</dbReference>
<evidence type="ECO:0000256" key="4">
    <source>
        <dbReference type="ARBA" id="ARBA00022452"/>
    </source>
</evidence>
<keyword evidence="7" id="KW-0653">Protein transport</keyword>
<feature type="domain" description="NolW-like" evidence="12">
    <location>
        <begin position="162"/>
        <end position="229"/>
    </location>
</feature>
<dbReference type="Pfam" id="PF00263">
    <property type="entry name" value="Secretin"/>
    <property type="match status" value="1"/>
</dbReference>
<gene>
    <name evidence="14" type="primary">gspD</name>
    <name evidence="14" type="ORF">GZA08_06285</name>
</gene>
<evidence type="ECO:0000256" key="2">
    <source>
        <dbReference type="ARBA" id="ARBA00006980"/>
    </source>
</evidence>
<dbReference type="PANTHER" id="PTHR30332">
    <property type="entry name" value="PROBABLE GENERAL SECRETION PATHWAY PROTEIN D"/>
    <property type="match status" value="1"/>
</dbReference>
<comment type="subcellular location">
    <subcellularLocation>
        <location evidence="1 10">Cell outer membrane</location>
    </subcellularLocation>
</comment>
<organism evidence="14 15">
    <name type="scientific">Pseudoroseicyclus tamaricis</name>
    <dbReference type="NCBI Taxonomy" id="2705421"/>
    <lineage>
        <taxon>Bacteria</taxon>
        <taxon>Pseudomonadati</taxon>
        <taxon>Pseudomonadota</taxon>
        <taxon>Alphaproteobacteria</taxon>
        <taxon>Rhodobacterales</taxon>
        <taxon>Paracoccaceae</taxon>
        <taxon>Pseudoroseicyclus</taxon>
    </lineage>
</organism>
<evidence type="ECO:0000256" key="5">
    <source>
        <dbReference type="ARBA" id="ARBA00022692"/>
    </source>
</evidence>
<dbReference type="AlphaFoldDB" id="A0A6B2K2B3"/>
<dbReference type="InterPro" id="IPR049371">
    <property type="entry name" value="GspD-like_N0"/>
</dbReference>
<dbReference type="InterPro" id="IPR050810">
    <property type="entry name" value="Bact_Secretion_Sys_Channel"/>
</dbReference>
<keyword evidence="5" id="KW-0812">Transmembrane</keyword>
<keyword evidence="3 10" id="KW-0813">Transport</keyword>
<feature type="domain" description="NolW-like" evidence="12">
    <location>
        <begin position="236"/>
        <end position="317"/>
    </location>
</feature>
<keyword evidence="6" id="KW-0732">Signal</keyword>
<sequence>MSLINASIPAAAEAVLGGILHRSYFVADDVDGRVTIQTTGPIPKTALFDLFDAALRANGLRIEDQGGLFAIVEGSRGPVGLLPANGIGYDEYAVPIVIAPLRFVSANEMAGLMAPLAEGGLSITPDQNRNLLLLSGSATILSAAVEALNIFDVDVMQGRSVALFRLEAADPDDIVEELRAIFESQEGGSLDGVIEFVPNERLNSVLVLTARSEYLDRARRWIRDLDRSAGQSQAYTRIYTLNNRRAEEVAPILDQLLSESPAVTSLDGADEGAGAGAITGTHVAADPERNALIVRGLRREHDEVGRVLADLDQRAPQVALEATIVEVTLNDQLQLGVRWFFENSNLRVGFTDAANGSFGQNYPGFSSAFSVGDAGFVLNTLSGVTDVSVIASPTLVVLDNKEAVLQIGDQVPVATQTSNSTTSDDAPVITSVSYRDTGIILSVRPQIGATGRLTLDISQEVSSVIANSTSGINSPTIRQRQIETTVAVQDGSTLVLGGLIQEGSEQRDAAVPGLGEIPVLGAAFRSRDSRRNRTELLLLIHPRVMHDELDAFEYTSEMRNRIGDADADLIQGLGPPRHSLEDMLR</sequence>
<evidence type="ECO:0000256" key="9">
    <source>
        <dbReference type="ARBA" id="ARBA00023237"/>
    </source>
</evidence>
<comment type="caution">
    <text evidence="14">The sequence shown here is derived from an EMBL/GenBank/DDBJ whole genome shotgun (WGS) entry which is preliminary data.</text>
</comment>
<evidence type="ECO:0000313" key="14">
    <source>
        <dbReference type="EMBL" id="NDV00576.1"/>
    </source>
</evidence>
<dbReference type="InterPro" id="IPR013356">
    <property type="entry name" value="T2SS_GspD"/>
</dbReference>
<keyword evidence="15" id="KW-1185">Reference proteome</keyword>
<evidence type="ECO:0000259" key="13">
    <source>
        <dbReference type="Pfam" id="PF21305"/>
    </source>
</evidence>
<dbReference type="Pfam" id="PF21305">
    <property type="entry name" value="type_II_gspD_N0"/>
    <property type="match status" value="1"/>
</dbReference>
<evidence type="ECO:0000256" key="7">
    <source>
        <dbReference type="ARBA" id="ARBA00022927"/>
    </source>
</evidence>
<dbReference type="Gene3D" id="3.30.1370.120">
    <property type="match status" value="3"/>
</dbReference>
<evidence type="ECO:0000256" key="10">
    <source>
        <dbReference type="RuleBase" id="RU004004"/>
    </source>
</evidence>
<keyword evidence="4" id="KW-1134">Transmembrane beta strand</keyword>
<dbReference type="GO" id="GO:0015627">
    <property type="term" value="C:type II protein secretion system complex"/>
    <property type="evidence" value="ECO:0007669"/>
    <property type="project" value="InterPro"/>
</dbReference>
<protein>
    <submittedName>
        <fullName evidence="14">Type II secretion system secretin GspD</fullName>
    </submittedName>
</protein>
<dbReference type="InterPro" id="IPR005644">
    <property type="entry name" value="NolW-like"/>
</dbReference>
<keyword evidence="9" id="KW-0998">Cell outer membrane</keyword>
<dbReference type="InterPro" id="IPR038591">
    <property type="entry name" value="NolW-like_sf"/>
</dbReference>
<dbReference type="NCBIfam" id="TIGR02517">
    <property type="entry name" value="type_II_gspD"/>
    <property type="match status" value="1"/>
</dbReference>
<dbReference type="Proteomes" id="UP000474757">
    <property type="component" value="Unassembled WGS sequence"/>
</dbReference>
<keyword evidence="8" id="KW-0472">Membrane</keyword>
<evidence type="ECO:0000256" key="1">
    <source>
        <dbReference type="ARBA" id="ARBA00004442"/>
    </source>
</evidence>
<dbReference type="RefSeq" id="WP_163891022.1">
    <property type="nucleotide sequence ID" value="NZ_JAAFYS010000001.1"/>
</dbReference>
<dbReference type="Pfam" id="PF03958">
    <property type="entry name" value="Secretin_N"/>
    <property type="match status" value="2"/>
</dbReference>
<evidence type="ECO:0000259" key="12">
    <source>
        <dbReference type="Pfam" id="PF03958"/>
    </source>
</evidence>
<feature type="domain" description="GspD-like N0" evidence="13">
    <location>
        <begin position="5"/>
        <end position="68"/>
    </location>
</feature>